<organism evidence="1 2">
    <name type="scientific">Polyplax serrata</name>
    <name type="common">Common mouse louse</name>
    <dbReference type="NCBI Taxonomy" id="468196"/>
    <lineage>
        <taxon>Eukaryota</taxon>
        <taxon>Metazoa</taxon>
        <taxon>Ecdysozoa</taxon>
        <taxon>Arthropoda</taxon>
        <taxon>Hexapoda</taxon>
        <taxon>Insecta</taxon>
        <taxon>Pterygota</taxon>
        <taxon>Neoptera</taxon>
        <taxon>Paraneoptera</taxon>
        <taxon>Psocodea</taxon>
        <taxon>Troctomorpha</taxon>
        <taxon>Phthiraptera</taxon>
        <taxon>Anoplura</taxon>
        <taxon>Polyplacidae</taxon>
        <taxon>Polyplax</taxon>
    </lineage>
</organism>
<gene>
    <name evidence="1" type="ORF">RUM43_014081</name>
</gene>
<dbReference type="AlphaFoldDB" id="A0AAN8RSA2"/>
<protein>
    <submittedName>
        <fullName evidence="1">Uncharacterized protein</fullName>
    </submittedName>
</protein>
<dbReference type="EMBL" id="JAWJWE010000043">
    <property type="protein sequence ID" value="KAK6617852.1"/>
    <property type="molecule type" value="Genomic_DNA"/>
</dbReference>
<evidence type="ECO:0000313" key="1">
    <source>
        <dbReference type="EMBL" id="KAK6617852.1"/>
    </source>
</evidence>
<comment type="caution">
    <text evidence="1">The sequence shown here is derived from an EMBL/GenBank/DDBJ whole genome shotgun (WGS) entry which is preliminary data.</text>
</comment>
<accession>A0AAN8RSA2</accession>
<proteinExistence type="predicted"/>
<name>A0AAN8RSA2_POLSC</name>
<sequence>MTSQHSETNNNTTTSLVSTSVNNNIRLCPSLLMRERNRNQLNNKNILLLNRAVVEPVYNVKNSSFIQITPTTSSNFFTKAELSKLIQSGDETYFDSDVEIIDDCDNDKSKAKEGGSKKETPLLQIFDGNVVISQELSIEEVQNLLHQINSKLQNQNDVNSTDFPNITFSKEENSDVEIILEDDKYSDSLRGNSNISAALGAKKSGVNWAVGSNFEQANNRKALVKALSASDQPSTSSETNLLISFKSFDVRKPEVNDFDHDYGGNPGKEKNGQKKKVVESVVEHVVVDNPETELMQIELIENGINGITATTAATPVVSSYISDKGRIEFKCLKDLNEFRITAYSFLANHIKFLNWNY</sequence>
<reference evidence="1 2" key="1">
    <citation type="submission" date="2023-10" db="EMBL/GenBank/DDBJ databases">
        <title>Genomes of two closely related lineages of the louse Polyplax serrata with different host specificities.</title>
        <authorList>
            <person name="Martinu J."/>
            <person name="Tarabai H."/>
            <person name="Stefka J."/>
            <person name="Hypsa V."/>
        </authorList>
    </citation>
    <scope>NUCLEOTIDE SEQUENCE [LARGE SCALE GENOMIC DNA]</scope>
    <source>
        <strain evidence="1">HR10_N</strain>
    </source>
</reference>
<dbReference type="Proteomes" id="UP001372834">
    <property type="component" value="Unassembled WGS sequence"/>
</dbReference>
<evidence type="ECO:0000313" key="2">
    <source>
        <dbReference type="Proteomes" id="UP001372834"/>
    </source>
</evidence>